<evidence type="ECO:0000313" key="2">
    <source>
        <dbReference type="Proteomes" id="UP000050349"/>
    </source>
</evidence>
<proteinExistence type="predicted"/>
<protein>
    <submittedName>
        <fullName evidence="1">Uncharacterized protein</fullName>
    </submittedName>
</protein>
<dbReference type="EMBL" id="LJXB01000062">
    <property type="protein sequence ID" value="KPU60973.1"/>
    <property type="molecule type" value="Genomic_DNA"/>
</dbReference>
<comment type="caution">
    <text evidence="1">The sequence shown here is derived from an EMBL/GenBank/DDBJ whole genome shotgun (WGS) entry which is preliminary data.</text>
</comment>
<evidence type="ECO:0000313" key="1">
    <source>
        <dbReference type="EMBL" id="KPU60973.1"/>
    </source>
</evidence>
<dbReference type="Proteomes" id="UP000050349">
    <property type="component" value="Unassembled WGS sequence"/>
</dbReference>
<sequence length="107" mass="12032">MPEFKADLLARLLIKVAVNAIAVTTIDRSRVASELLVTFAGVGRSQFMKTLQPVFMQRFTGGKYGLLQERGVAFVSGQQVAAAGRRCLTSKQQRRFHVFIYRDPSRR</sequence>
<gene>
    <name evidence="1" type="ORF">AN403_5113</name>
</gene>
<name>A0A0P8X4R4_PSEFL</name>
<reference evidence="1 2" key="1">
    <citation type="submission" date="2015-09" db="EMBL/GenBank/DDBJ databases">
        <authorList>
            <person name="Jackson K.R."/>
            <person name="Lunt B.L."/>
            <person name="Fisher J.N.B."/>
            <person name="Gardner A.V."/>
            <person name="Bailey M.E."/>
            <person name="Deus L.M."/>
            <person name="Earl A.S."/>
            <person name="Gibby P.D."/>
            <person name="Hartmann K.A."/>
            <person name="Liu J.E."/>
            <person name="Manci A.M."/>
            <person name="Nielsen D.A."/>
            <person name="Solomon M.B."/>
            <person name="Breakwell D.P."/>
            <person name="Burnett S.H."/>
            <person name="Grose J.H."/>
        </authorList>
    </citation>
    <scope>NUCLEOTIDE SEQUENCE [LARGE SCALE GENOMIC DNA]</scope>
    <source>
        <strain evidence="1 2">S613</strain>
    </source>
</reference>
<organism evidence="1 2">
    <name type="scientific">Pseudomonas fluorescens</name>
    <dbReference type="NCBI Taxonomy" id="294"/>
    <lineage>
        <taxon>Bacteria</taxon>
        <taxon>Pseudomonadati</taxon>
        <taxon>Pseudomonadota</taxon>
        <taxon>Gammaproteobacteria</taxon>
        <taxon>Pseudomonadales</taxon>
        <taxon>Pseudomonadaceae</taxon>
        <taxon>Pseudomonas</taxon>
    </lineage>
</organism>
<dbReference type="AlphaFoldDB" id="A0A0P8X4R4"/>
<accession>A0A0P8X4R4</accession>